<sequence>MEERRVASFSIDVFADKANAKDVVTGILHTIFWYRIFANLEPSSHDVLDVPIPWIQDVDLQTLVEQRVDQFVRQIDADSNDQNQNTRGQMVVQFSERERRRKKGWFGQKDEDLVWETWTLNIALASPRTHQEATTSRRAIEKSLSNAILKITDIVQQNKDHVPPITTQDTNTFPYHILVNPKNDGWGQRMGIF</sequence>
<protein>
    <recommendedName>
        <fullName evidence="2">Autophagy-related protein 101</fullName>
    </recommendedName>
</protein>
<dbReference type="InterPro" id="IPR012445">
    <property type="entry name" value="ATG101"/>
</dbReference>
<organism evidence="4 5">
    <name type="scientific">Aureobasidium pullulans EXF-150</name>
    <dbReference type="NCBI Taxonomy" id="1043002"/>
    <lineage>
        <taxon>Eukaryota</taxon>
        <taxon>Fungi</taxon>
        <taxon>Dikarya</taxon>
        <taxon>Ascomycota</taxon>
        <taxon>Pezizomycotina</taxon>
        <taxon>Dothideomycetes</taxon>
        <taxon>Dothideomycetidae</taxon>
        <taxon>Dothideales</taxon>
        <taxon>Saccotheciaceae</taxon>
        <taxon>Aureobasidium</taxon>
    </lineage>
</organism>
<evidence type="ECO:0000256" key="3">
    <source>
        <dbReference type="ARBA" id="ARBA00023006"/>
    </source>
</evidence>
<reference evidence="4 5" key="1">
    <citation type="journal article" date="2014" name="BMC Genomics">
        <title>Genome sequencing of four Aureobasidium pullulans varieties: biotechnological potential, stress tolerance, and description of new species.</title>
        <authorList>
            <person name="Gostin Ar C."/>
            <person name="Ohm R.A."/>
            <person name="Kogej T."/>
            <person name="Sonjak S."/>
            <person name="Turk M."/>
            <person name="Zajc J."/>
            <person name="Zalar P."/>
            <person name="Grube M."/>
            <person name="Sun H."/>
            <person name="Han J."/>
            <person name="Sharma A."/>
            <person name="Chiniquy J."/>
            <person name="Ngan C.Y."/>
            <person name="Lipzen A."/>
            <person name="Barry K."/>
            <person name="Grigoriev I.V."/>
            <person name="Gunde-Cimerman N."/>
        </authorList>
    </citation>
    <scope>NUCLEOTIDE SEQUENCE [LARGE SCALE GENOMIC DNA]</scope>
    <source>
        <strain evidence="4 5">EXF-150</strain>
    </source>
</reference>
<dbReference type="AlphaFoldDB" id="A0A074YRY1"/>
<dbReference type="EMBL" id="KL584974">
    <property type="protein sequence ID" value="KEQ89591.1"/>
    <property type="molecule type" value="Genomic_DNA"/>
</dbReference>
<dbReference type="GO" id="GO:0019901">
    <property type="term" value="F:protein kinase binding"/>
    <property type="evidence" value="ECO:0007669"/>
    <property type="project" value="TreeGrafter"/>
</dbReference>
<dbReference type="Pfam" id="PF07855">
    <property type="entry name" value="ATG101"/>
    <property type="match status" value="1"/>
</dbReference>
<comment type="similarity">
    <text evidence="1">Belongs to the ATG101 family.</text>
</comment>
<dbReference type="PANTHER" id="PTHR13292:SF0">
    <property type="entry name" value="AUTOPHAGY-RELATED PROTEIN 101"/>
    <property type="match status" value="1"/>
</dbReference>
<dbReference type="STRING" id="1043002.A0A074YRY1"/>
<dbReference type="HOGENOM" id="CLU_069661_1_0_1"/>
<keyword evidence="3" id="KW-0072">Autophagy</keyword>
<name>A0A074YRY1_AURPU</name>
<dbReference type="GO" id="GO:0000407">
    <property type="term" value="C:phagophore assembly site"/>
    <property type="evidence" value="ECO:0007669"/>
    <property type="project" value="TreeGrafter"/>
</dbReference>
<keyword evidence="5" id="KW-1185">Reference proteome</keyword>
<dbReference type="OrthoDB" id="10259639at2759"/>
<evidence type="ECO:0000256" key="2">
    <source>
        <dbReference type="ARBA" id="ARBA00018874"/>
    </source>
</evidence>
<evidence type="ECO:0000313" key="4">
    <source>
        <dbReference type="EMBL" id="KEQ89591.1"/>
    </source>
</evidence>
<dbReference type="PANTHER" id="PTHR13292">
    <property type="entry name" value="AUTOPHAGY-RELATED PROTEIN 101"/>
    <property type="match status" value="1"/>
</dbReference>
<proteinExistence type="inferred from homology"/>
<accession>A0A074YRY1</accession>
<evidence type="ECO:0000256" key="1">
    <source>
        <dbReference type="ARBA" id="ARBA00007130"/>
    </source>
</evidence>
<evidence type="ECO:0000313" key="5">
    <source>
        <dbReference type="Proteomes" id="UP000030706"/>
    </source>
</evidence>
<dbReference type="GO" id="GO:0000045">
    <property type="term" value="P:autophagosome assembly"/>
    <property type="evidence" value="ECO:0007669"/>
    <property type="project" value="TreeGrafter"/>
</dbReference>
<gene>
    <name evidence="4" type="ORF">M438DRAFT_10091</name>
</gene>
<dbReference type="RefSeq" id="XP_029765778.1">
    <property type="nucleotide sequence ID" value="XM_029898629.1"/>
</dbReference>
<dbReference type="Proteomes" id="UP000030706">
    <property type="component" value="Unassembled WGS sequence"/>
</dbReference>
<dbReference type="GO" id="GO:1990316">
    <property type="term" value="C:Atg1/ULK1 kinase complex"/>
    <property type="evidence" value="ECO:0007669"/>
    <property type="project" value="TreeGrafter"/>
</dbReference>
<dbReference type="GeneID" id="40740935"/>